<sequence>MARTSARTLELLSLLQTADRWGGPELAARLGVSLRTLRRDIETLRGLGTPVVSSGGRHATYRLAPGAVLPPLRLDGEQAVAISLALQTAPVSVLGLRDAADRALGTLAQVMPPELRAQVDATRVTTVRNYWDFSDAPIDPDVVAAVGDAVRRGHLLRAEVLRPDRSRPAPGEPDFEPPRRLEPHHLVLWAGRWYVVAFDLGAADWVIHRVDRLHPLMPTGVPFERRPLPATDVGEYVRSHPDRGDTPAHWQCLGSAVLSLPAGVVGMWAPGGSVVEDLGRDRCRLVLGAWSWAGIAGILATFDCEVSQVEPVELRRACTDLSDRFRQAGTGQGHPPSNPRA</sequence>
<dbReference type="SUPFAM" id="SSF46785">
    <property type="entry name" value="Winged helix' DNA-binding domain"/>
    <property type="match status" value="1"/>
</dbReference>
<dbReference type="GO" id="GO:0003677">
    <property type="term" value="F:DNA binding"/>
    <property type="evidence" value="ECO:0007669"/>
    <property type="project" value="UniProtKB-KW"/>
</dbReference>
<dbReference type="PANTHER" id="PTHR34580:SF3">
    <property type="entry name" value="PROTEIN PAFB"/>
    <property type="match status" value="1"/>
</dbReference>
<proteinExistence type="predicted"/>
<dbReference type="Gene3D" id="1.10.10.10">
    <property type="entry name" value="Winged helix-like DNA-binding domain superfamily/Winged helix DNA-binding domain"/>
    <property type="match status" value="1"/>
</dbReference>
<dbReference type="Proteomes" id="UP000460221">
    <property type="component" value="Unassembled WGS sequence"/>
</dbReference>
<dbReference type="PANTHER" id="PTHR34580">
    <property type="match status" value="1"/>
</dbReference>
<dbReference type="InterPro" id="IPR036390">
    <property type="entry name" value="WH_DNA-bd_sf"/>
</dbReference>
<dbReference type="AlphaFoldDB" id="A0A7K1FRF7"/>
<protein>
    <submittedName>
        <fullName evidence="5">WYL domain-containing protein</fullName>
    </submittedName>
</protein>
<dbReference type="Pfam" id="PF08279">
    <property type="entry name" value="HTH_11"/>
    <property type="match status" value="1"/>
</dbReference>
<dbReference type="InterPro" id="IPR026881">
    <property type="entry name" value="WYL_dom"/>
</dbReference>
<gene>
    <name evidence="5" type="ORF">GIS00_22525</name>
</gene>
<dbReference type="InterPro" id="IPR018356">
    <property type="entry name" value="Tscrpt_reg_HTH_DeoR_CS"/>
</dbReference>
<dbReference type="PROSITE" id="PS00894">
    <property type="entry name" value="HTH_DEOR_1"/>
    <property type="match status" value="1"/>
</dbReference>
<keyword evidence="3" id="KW-0804">Transcription</keyword>
<evidence type="ECO:0000256" key="1">
    <source>
        <dbReference type="ARBA" id="ARBA00023015"/>
    </source>
</evidence>
<accession>A0A7K1FRF7</accession>
<dbReference type="EMBL" id="WLYK01000011">
    <property type="protein sequence ID" value="MTD16716.1"/>
    <property type="molecule type" value="Genomic_DNA"/>
</dbReference>
<keyword evidence="6" id="KW-1185">Reference proteome</keyword>
<dbReference type="GO" id="GO:0003700">
    <property type="term" value="F:DNA-binding transcription factor activity"/>
    <property type="evidence" value="ECO:0007669"/>
    <property type="project" value="InterPro"/>
</dbReference>
<evidence type="ECO:0000313" key="5">
    <source>
        <dbReference type="EMBL" id="MTD16716.1"/>
    </source>
</evidence>
<dbReference type="InterPro" id="IPR001034">
    <property type="entry name" value="DeoR_HTH"/>
</dbReference>
<organism evidence="5 6">
    <name type="scientific">Nakamurella alba</name>
    <dbReference type="NCBI Taxonomy" id="2665158"/>
    <lineage>
        <taxon>Bacteria</taxon>
        <taxon>Bacillati</taxon>
        <taxon>Actinomycetota</taxon>
        <taxon>Actinomycetes</taxon>
        <taxon>Nakamurellales</taxon>
        <taxon>Nakamurellaceae</taxon>
        <taxon>Nakamurella</taxon>
    </lineage>
</organism>
<keyword evidence="1" id="KW-0805">Transcription regulation</keyword>
<evidence type="ECO:0000259" key="4">
    <source>
        <dbReference type="PROSITE" id="PS51000"/>
    </source>
</evidence>
<reference evidence="5 6" key="1">
    <citation type="submission" date="2019-11" db="EMBL/GenBank/DDBJ databases">
        <authorList>
            <person name="Jiang L.-Q."/>
        </authorList>
    </citation>
    <scope>NUCLEOTIDE SEQUENCE [LARGE SCALE GENOMIC DNA]</scope>
    <source>
        <strain evidence="5 6">YIM 132087</strain>
    </source>
</reference>
<dbReference type="PROSITE" id="PS52050">
    <property type="entry name" value="WYL"/>
    <property type="match status" value="1"/>
</dbReference>
<dbReference type="PROSITE" id="PS51000">
    <property type="entry name" value="HTH_DEOR_2"/>
    <property type="match status" value="1"/>
</dbReference>
<dbReference type="InterPro" id="IPR013196">
    <property type="entry name" value="HTH_11"/>
</dbReference>
<dbReference type="InterPro" id="IPR036388">
    <property type="entry name" value="WH-like_DNA-bd_sf"/>
</dbReference>
<feature type="domain" description="HTH deoR-type" evidence="4">
    <location>
        <begin position="4"/>
        <end position="59"/>
    </location>
</feature>
<dbReference type="Pfam" id="PF13280">
    <property type="entry name" value="WYL"/>
    <property type="match status" value="1"/>
</dbReference>
<dbReference type="InterPro" id="IPR051534">
    <property type="entry name" value="CBASS_pafABC_assoc_protein"/>
</dbReference>
<evidence type="ECO:0000313" key="6">
    <source>
        <dbReference type="Proteomes" id="UP000460221"/>
    </source>
</evidence>
<keyword evidence="2" id="KW-0238">DNA-binding</keyword>
<name>A0A7K1FRF7_9ACTN</name>
<evidence type="ECO:0000256" key="3">
    <source>
        <dbReference type="ARBA" id="ARBA00023163"/>
    </source>
</evidence>
<evidence type="ECO:0000256" key="2">
    <source>
        <dbReference type="ARBA" id="ARBA00023125"/>
    </source>
</evidence>
<comment type="caution">
    <text evidence="5">The sequence shown here is derived from an EMBL/GenBank/DDBJ whole genome shotgun (WGS) entry which is preliminary data.</text>
</comment>
<dbReference type="RefSeq" id="WP_322098315.1">
    <property type="nucleotide sequence ID" value="NZ_WLYK01000011.1"/>
</dbReference>